<protein>
    <submittedName>
        <fullName evidence="2">Mobile element protein</fullName>
    </submittedName>
</protein>
<dbReference type="Pfam" id="PF05598">
    <property type="entry name" value="DUF772"/>
    <property type="match status" value="1"/>
</dbReference>
<dbReference type="eggNOG" id="COG3039">
    <property type="taxonomic scope" value="Bacteria"/>
</dbReference>
<accession>S9QVL3</accession>
<evidence type="ECO:0000313" key="3">
    <source>
        <dbReference type="Proteomes" id="UP000015347"/>
    </source>
</evidence>
<evidence type="ECO:0000313" key="2">
    <source>
        <dbReference type="EMBL" id="EPX83613.1"/>
    </source>
</evidence>
<comment type="caution">
    <text evidence="2">The sequence shown here is derived from an EMBL/GenBank/DDBJ whole genome shotgun (WGS) entry which is preliminary data.</text>
</comment>
<dbReference type="Proteomes" id="UP000015347">
    <property type="component" value="Unassembled WGS sequence"/>
</dbReference>
<gene>
    <name evidence="2" type="ORF">Salmuc_02221</name>
</gene>
<dbReference type="InterPro" id="IPR008490">
    <property type="entry name" value="Transposase_InsH_N"/>
</dbReference>
<name>S9QVL3_9RHOB</name>
<feature type="domain" description="Transposase InsH N-terminal" evidence="1">
    <location>
        <begin position="1"/>
        <end position="50"/>
    </location>
</feature>
<organism evidence="2 3">
    <name type="scientific">Salipiger mucosus DSM 16094</name>
    <dbReference type="NCBI Taxonomy" id="1123237"/>
    <lineage>
        <taxon>Bacteria</taxon>
        <taxon>Pseudomonadati</taxon>
        <taxon>Pseudomonadota</taxon>
        <taxon>Alphaproteobacteria</taxon>
        <taxon>Rhodobacterales</taxon>
        <taxon>Roseobacteraceae</taxon>
        <taxon>Salipiger</taxon>
    </lineage>
</organism>
<keyword evidence="3" id="KW-1185">Reference proteome</keyword>
<dbReference type="PANTHER" id="PTHR33803:SF3">
    <property type="entry name" value="BLL1974 PROTEIN"/>
    <property type="match status" value="1"/>
</dbReference>
<dbReference type="STRING" id="1123237.Salmuc_02221"/>
<proteinExistence type="predicted"/>
<evidence type="ECO:0000259" key="1">
    <source>
        <dbReference type="Pfam" id="PF05598"/>
    </source>
</evidence>
<dbReference type="PANTHER" id="PTHR33803">
    <property type="entry name" value="IS1478 TRANSPOSASE"/>
    <property type="match status" value="1"/>
</dbReference>
<dbReference type="EMBL" id="APVH01000015">
    <property type="protein sequence ID" value="EPX83613.1"/>
    <property type="molecule type" value="Genomic_DNA"/>
</dbReference>
<sequence length="166" mass="19243">MYLQHTYGLSDEAVVARWIENPYFRHFTGETFFQHQPPIHPSSLSRWRDRICEEGAEWLLTKTIEAGRSAGVVDDDRLSRVSVDTTVMEKNIAHPTDARLFEKARAKLVALAKDLGIDLAQTYARKAPRLAQQIGRYAHARQFKRMRKALRTLRGYADRVMRDICR</sequence>
<reference evidence="3" key="1">
    <citation type="journal article" date="2014" name="Stand. Genomic Sci.">
        <title>Genome sequence of the exopolysaccharide-producing Salipiger mucosus type strain (DSM 16094(T)), a moderately halophilic member of the Roseobacter clade.</title>
        <authorList>
            <person name="Riedel T."/>
            <person name="Spring S."/>
            <person name="Fiebig A."/>
            <person name="Petersen J."/>
            <person name="Kyrpides N.C."/>
            <person name="Goker M."/>
            <person name="Klenk H.P."/>
        </authorList>
    </citation>
    <scope>NUCLEOTIDE SEQUENCE [LARGE SCALE GENOMIC DNA]</scope>
    <source>
        <strain evidence="3">DSM 16094</strain>
    </source>
</reference>
<dbReference type="HOGENOM" id="CLU_040038_1_2_5"/>
<dbReference type="AlphaFoldDB" id="S9QVL3"/>